<dbReference type="GeneID" id="94376941"/>
<evidence type="ECO:0008006" key="4">
    <source>
        <dbReference type="Google" id="ProtNLM"/>
    </source>
</evidence>
<feature type="signal peptide" evidence="1">
    <location>
        <begin position="1"/>
        <end position="20"/>
    </location>
</feature>
<keyword evidence="3" id="KW-1185">Reference proteome</keyword>
<feature type="chain" id="PRO_5045108935" description="Lipoprotein" evidence="1">
    <location>
        <begin position="21"/>
        <end position="160"/>
    </location>
</feature>
<reference evidence="2 3" key="1">
    <citation type="submission" date="2021-07" db="EMBL/GenBank/DDBJ databases">
        <title>Isolation and characterization of bacteria from a gold mining with a capacity of golden bioaccumulation.</title>
        <authorList>
            <person name="Yang X.J."/>
        </authorList>
    </citation>
    <scope>NUCLEOTIDE SEQUENCE [LARGE SCALE GENOMIC DNA]</scope>
    <source>
        <strain evidence="2 3">Au29</strain>
    </source>
</reference>
<dbReference type="RefSeq" id="WP_219353014.1">
    <property type="nucleotide sequence ID" value="NZ_CP080034.1"/>
</dbReference>
<dbReference type="PROSITE" id="PS51257">
    <property type="entry name" value="PROKAR_LIPOPROTEIN"/>
    <property type="match status" value="1"/>
</dbReference>
<proteinExistence type="predicted"/>
<organism evidence="2 3">
    <name type="scientific">Brevundimonas nasdae</name>
    <dbReference type="NCBI Taxonomy" id="172043"/>
    <lineage>
        <taxon>Bacteria</taxon>
        <taxon>Pseudomonadati</taxon>
        <taxon>Pseudomonadota</taxon>
        <taxon>Alphaproteobacteria</taxon>
        <taxon>Caulobacterales</taxon>
        <taxon>Caulobacteraceae</taxon>
        <taxon>Brevundimonas</taxon>
    </lineage>
</organism>
<dbReference type="EMBL" id="CP080034">
    <property type="protein sequence ID" value="QYC10183.1"/>
    <property type="molecule type" value="Genomic_DNA"/>
</dbReference>
<name>A0ABX8TJB4_9CAUL</name>
<gene>
    <name evidence="2" type="ORF">KWG56_16755</name>
</gene>
<keyword evidence="1" id="KW-0732">Signal</keyword>
<evidence type="ECO:0000256" key="1">
    <source>
        <dbReference type="SAM" id="SignalP"/>
    </source>
</evidence>
<protein>
    <recommendedName>
        <fullName evidence="4">Lipoprotein</fullName>
    </recommendedName>
</protein>
<sequence>MRRNLIALSALAAVSLSLGACYEREQNKPQSAPVPETQAVLGDVDLAKPVRAVGTEPFWRVDITRDGLTYTRVDQPTRRAPNRGVTVQGTVATFATSTDIKEALNVTLIATECSDGMSDRVYPLTARVEIGNDTLTGCAASTSAIMGAGESGPVVDRPAR</sequence>
<accession>A0ABX8TJB4</accession>
<evidence type="ECO:0000313" key="2">
    <source>
        <dbReference type="EMBL" id="QYC10183.1"/>
    </source>
</evidence>
<dbReference type="Proteomes" id="UP000824334">
    <property type="component" value="Chromosome"/>
</dbReference>
<evidence type="ECO:0000313" key="3">
    <source>
        <dbReference type="Proteomes" id="UP000824334"/>
    </source>
</evidence>